<organism evidence="2 3">
    <name type="scientific">Streptomyces antnestii</name>
    <dbReference type="NCBI Taxonomy" id="2494256"/>
    <lineage>
        <taxon>Bacteria</taxon>
        <taxon>Bacillati</taxon>
        <taxon>Actinomycetota</taxon>
        <taxon>Actinomycetes</taxon>
        <taxon>Kitasatosporales</taxon>
        <taxon>Streptomycetaceae</taxon>
        <taxon>Streptomyces</taxon>
    </lineage>
</organism>
<feature type="compositionally biased region" description="Basic residues" evidence="1">
    <location>
        <begin position="169"/>
        <end position="181"/>
    </location>
</feature>
<proteinExistence type="predicted"/>
<dbReference type="OrthoDB" id="5181251at2"/>
<dbReference type="AlphaFoldDB" id="A0A3S3U440"/>
<dbReference type="RefSeq" id="WP_127833255.1">
    <property type="nucleotide sequence ID" value="NZ_RZYA01000035.1"/>
</dbReference>
<sequence>MSTPASLRVGRSYTRARRHPWVLGKIGDFTLPLGPYTPAQLAIAAAGTFLLIKTFSLWSPLGPVPVVALGFAVWAARATSIGGRSPLWAAYGWVQFALQPHGGRIGGRTVRDPKVSRLHGSFLIEDTTAPASLPAAAAPLARPARSFAPGPRRGRNIRGAQGLSTRPPWGRRRSGTRRPAPRPRPAPTALQQMLRERQEAHR</sequence>
<protein>
    <submittedName>
        <fullName evidence="2">Uncharacterized protein</fullName>
    </submittedName>
</protein>
<comment type="caution">
    <text evidence="2">The sequence shown here is derived from an EMBL/GenBank/DDBJ whole genome shotgun (WGS) entry which is preliminary data.</text>
</comment>
<dbReference type="EMBL" id="RZYA01000035">
    <property type="protein sequence ID" value="RVU15133.1"/>
    <property type="molecule type" value="Genomic_DNA"/>
</dbReference>
<feature type="region of interest" description="Disordered" evidence="1">
    <location>
        <begin position="142"/>
        <end position="202"/>
    </location>
</feature>
<keyword evidence="3" id="KW-1185">Reference proteome</keyword>
<dbReference type="Proteomes" id="UP000283128">
    <property type="component" value="Unassembled WGS sequence"/>
</dbReference>
<evidence type="ECO:0000256" key="1">
    <source>
        <dbReference type="SAM" id="MobiDB-lite"/>
    </source>
</evidence>
<accession>A0A3S3U440</accession>
<reference evidence="2 3" key="1">
    <citation type="submission" date="2019-01" db="EMBL/GenBank/DDBJ databases">
        <title>Genome sequences of Streptomyces and Rhizobium isolates collected from root and soil.</title>
        <authorList>
            <person name="Chhettri S."/>
            <person name="Sevigny J.L."/>
            <person name="Sen A."/>
            <person name="Ennis N."/>
            <person name="Tisa L."/>
        </authorList>
    </citation>
    <scope>NUCLEOTIDE SEQUENCE [LARGE SCALE GENOMIC DNA]</scope>
    <source>
        <strain evidence="2 3">San01</strain>
    </source>
</reference>
<name>A0A3S3U440_9ACTN</name>
<evidence type="ECO:0000313" key="2">
    <source>
        <dbReference type="EMBL" id="RVU15133.1"/>
    </source>
</evidence>
<gene>
    <name evidence="2" type="ORF">EOT10_39840</name>
</gene>
<evidence type="ECO:0000313" key="3">
    <source>
        <dbReference type="Proteomes" id="UP000283128"/>
    </source>
</evidence>